<proteinExistence type="predicted"/>
<dbReference type="EMBL" id="JAENGZ010002982">
    <property type="protein sequence ID" value="KAG6942428.1"/>
    <property type="molecule type" value="Genomic_DNA"/>
</dbReference>
<gene>
    <name evidence="1" type="ORF">JG687_00019063</name>
</gene>
<dbReference type="AlphaFoldDB" id="A0A8T1TLB0"/>
<protein>
    <submittedName>
        <fullName evidence="1">Uncharacterized protein</fullName>
    </submittedName>
</protein>
<comment type="caution">
    <text evidence="1">The sequence shown here is derived from an EMBL/GenBank/DDBJ whole genome shotgun (WGS) entry which is preliminary data.</text>
</comment>
<accession>A0A8T1TLB0</accession>
<dbReference type="OrthoDB" id="128331at2759"/>
<reference evidence="1" key="1">
    <citation type="submission" date="2021-01" db="EMBL/GenBank/DDBJ databases">
        <title>Phytophthora aleatoria, a newly-described species from Pinus radiata is distinct from Phytophthora cactorum isolates based on comparative genomics.</title>
        <authorList>
            <person name="Mcdougal R."/>
            <person name="Panda P."/>
            <person name="Williams N."/>
            <person name="Studholme D.J."/>
        </authorList>
    </citation>
    <scope>NUCLEOTIDE SEQUENCE</scope>
    <source>
        <strain evidence="1">NZFS 3830</strain>
    </source>
</reference>
<dbReference type="Proteomes" id="UP000688947">
    <property type="component" value="Unassembled WGS sequence"/>
</dbReference>
<sequence>MADSVTNVAYRATYLKAKVANRDRNKLSIRPEVYLDESYVNVNHVRGSTRLCSDRKRYAASGKGSRYDLKYRFYKN</sequence>
<evidence type="ECO:0000313" key="2">
    <source>
        <dbReference type="Proteomes" id="UP000688947"/>
    </source>
</evidence>
<evidence type="ECO:0000313" key="1">
    <source>
        <dbReference type="EMBL" id="KAG6942428.1"/>
    </source>
</evidence>
<name>A0A8T1TLB0_9STRA</name>
<organism evidence="1 2">
    <name type="scientific">Phytophthora cactorum</name>
    <dbReference type="NCBI Taxonomy" id="29920"/>
    <lineage>
        <taxon>Eukaryota</taxon>
        <taxon>Sar</taxon>
        <taxon>Stramenopiles</taxon>
        <taxon>Oomycota</taxon>
        <taxon>Peronosporomycetes</taxon>
        <taxon>Peronosporales</taxon>
        <taxon>Peronosporaceae</taxon>
        <taxon>Phytophthora</taxon>
    </lineage>
</organism>